<keyword evidence="2" id="KW-0862">Zinc</keyword>
<dbReference type="Pfam" id="PF13639">
    <property type="entry name" value="zf-RING_2"/>
    <property type="match status" value="1"/>
</dbReference>
<dbReference type="CDD" id="cd16480">
    <property type="entry name" value="RING-H2_TRAIP"/>
    <property type="match status" value="1"/>
</dbReference>
<dbReference type="EMBL" id="UFQT01000264">
    <property type="protein sequence ID" value="SSX22573.1"/>
    <property type="molecule type" value="Genomic_DNA"/>
</dbReference>
<dbReference type="Gene3D" id="3.30.40.10">
    <property type="entry name" value="Zinc/RING finger domain, C3HC4 (zinc finger)"/>
    <property type="match status" value="1"/>
</dbReference>
<dbReference type="PROSITE" id="PS50007">
    <property type="entry name" value="PIPLC_X_DOMAIN"/>
    <property type="match status" value="1"/>
</dbReference>
<sequence>MNINCIICSDLFISADSIVAAGTCGHLFHFHCLNQWLERSKTCPQCRSKCTQKQVLRIFMNILTAADLSEDAGQLINKVDTLTLQVREKDGKILSLEKEIDTRRKELNKCTKTVSRLEDSLKTTEALLYSHREEIKMLRNENAHVNLLQKENKELKQKLDIMKTVEDVISATAHEVEEIIKSESDPRVLGVLVASLKRELKHSNANKALLMKSMKLTQSDYRRELDARKKLEEKCTALESENYKLEQDLARYKDGNITLSPTSRPSLKDLQNTLTESPESGLKKKDDTKLTSSDSPYLNLKASNVGLTPLLNRRKADSLSQSENKKRDGDSLAEQFTIFKKPRLTIKNTTLKPSLSSNMAFNGFGGSSKKEDSDFPTPISSSNVLTSSSHTLKRIPSAKFKNLTRTPGIPKIDEIVKFLKFFPLITSHTKFNRKIKINKEIMNPPSRYTYRAFYDNFILNWTIFDSILRKLDMNLIILIIFGIIAGLKADHDLPSICPVYITLSPLNRTAEQSQVIINLGPDCTDLPDWIGIYRQNPSLSNEPPLAFIKLKDEKNRTAFKRKSTQFVTDVKLGNIAMPWGWDEEDALKNPPKRGRNICLNLFIASYKENTLQTLDCLKIQPAWMSLEKSLLDTPFRQLFIPGSHCSACYVTKSNVKNNLLKQVGFLQNLNIWQQMVFGVRYFDLSIGYYQNGNNTSKDFWVMNGSLKVTPLLNVLRTIRKFVVFSHEPIFLDFYDFPLGFYNHPDRHKKLIKILIQELGDVLYSKNSQNNYMHSFDLSLEMMKRKTLLIMYNEQGMLKEYKELWPSWRRHSSEYLKTSELSEFMKNLFTKKSKDSPNGIGWVFMATQELATSYTTGEKMKSPGERASEINAKVMPMLGGPWSWNANVVALDYVMSTNLIDMAIHTNQNKIINYKQNNNMTVVEI</sequence>
<evidence type="ECO:0000256" key="5">
    <source>
        <dbReference type="SAM" id="MobiDB-lite"/>
    </source>
</evidence>
<organism evidence="7">
    <name type="scientific">Culicoides sonorensis</name>
    <name type="common">Biting midge</name>
    <dbReference type="NCBI Taxonomy" id="179676"/>
    <lineage>
        <taxon>Eukaryota</taxon>
        <taxon>Metazoa</taxon>
        <taxon>Ecdysozoa</taxon>
        <taxon>Arthropoda</taxon>
        <taxon>Hexapoda</taxon>
        <taxon>Insecta</taxon>
        <taxon>Pterygota</taxon>
        <taxon>Neoptera</taxon>
        <taxon>Endopterygota</taxon>
        <taxon>Diptera</taxon>
        <taxon>Nematocera</taxon>
        <taxon>Chironomoidea</taxon>
        <taxon>Ceratopogonidae</taxon>
        <taxon>Ceratopogoninae</taxon>
        <taxon>Culicoides</taxon>
        <taxon>Monoculicoides</taxon>
    </lineage>
</organism>
<dbReference type="InterPro" id="IPR000909">
    <property type="entry name" value="PLipase_C_PInositol-sp_X_dom"/>
</dbReference>
<dbReference type="GO" id="GO:0006629">
    <property type="term" value="P:lipid metabolic process"/>
    <property type="evidence" value="ECO:0007669"/>
    <property type="project" value="InterPro"/>
</dbReference>
<dbReference type="InterPro" id="IPR017946">
    <property type="entry name" value="PLC-like_Pdiesterase_TIM-brl"/>
</dbReference>
<dbReference type="InterPro" id="IPR052639">
    <property type="entry name" value="TRAIP_ubiq-protein_ligase"/>
</dbReference>
<gene>
    <name evidence="7" type="primary">CSON007042</name>
</gene>
<dbReference type="SUPFAM" id="SSF51695">
    <property type="entry name" value="PLC-like phosphodiesterases"/>
    <property type="match status" value="1"/>
</dbReference>
<evidence type="ECO:0000256" key="2">
    <source>
        <dbReference type="ARBA" id="ARBA00022833"/>
    </source>
</evidence>
<feature type="domain" description="RING-type" evidence="6">
    <location>
        <begin position="5"/>
        <end position="47"/>
    </location>
</feature>
<name>A0A336KBD6_CULSO</name>
<dbReference type="GO" id="GO:0008081">
    <property type="term" value="F:phosphoric diester hydrolase activity"/>
    <property type="evidence" value="ECO:0007669"/>
    <property type="project" value="InterPro"/>
</dbReference>
<evidence type="ECO:0000256" key="4">
    <source>
        <dbReference type="SAM" id="Coils"/>
    </source>
</evidence>
<dbReference type="InterPro" id="IPR013083">
    <property type="entry name" value="Znf_RING/FYVE/PHD"/>
</dbReference>
<protein>
    <submittedName>
        <fullName evidence="7">CSON007042 protein</fullName>
    </submittedName>
</protein>
<keyword evidence="4" id="KW-0175">Coiled coil</keyword>
<dbReference type="GO" id="GO:0005634">
    <property type="term" value="C:nucleus"/>
    <property type="evidence" value="ECO:0007669"/>
    <property type="project" value="TreeGrafter"/>
</dbReference>
<dbReference type="SUPFAM" id="SSF57850">
    <property type="entry name" value="RING/U-box"/>
    <property type="match status" value="1"/>
</dbReference>
<evidence type="ECO:0000256" key="3">
    <source>
        <dbReference type="PROSITE-ProRule" id="PRU00175"/>
    </source>
</evidence>
<keyword evidence="1 3" id="KW-0863">Zinc-finger</keyword>
<dbReference type="AlphaFoldDB" id="A0A336KBD6"/>
<evidence type="ECO:0000313" key="8">
    <source>
        <dbReference type="EMBL" id="SSX22573.1"/>
    </source>
</evidence>
<evidence type="ECO:0000256" key="1">
    <source>
        <dbReference type="ARBA" id="ARBA00022771"/>
    </source>
</evidence>
<feature type="coiled-coil region" evidence="4">
    <location>
        <begin position="121"/>
        <end position="165"/>
    </location>
</feature>
<dbReference type="GO" id="GO:0090734">
    <property type="term" value="C:site of DNA damage"/>
    <property type="evidence" value="ECO:0007669"/>
    <property type="project" value="TreeGrafter"/>
</dbReference>
<dbReference type="InterPro" id="IPR001841">
    <property type="entry name" value="Znf_RING"/>
</dbReference>
<feature type="region of interest" description="Disordered" evidence="5">
    <location>
        <begin position="256"/>
        <end position="298"/>
    </location>
</feature>
<dbReference type="GO" id="GO:0016567">
    <property type="term" value="P:protein ubiquitination"/>
    <property type="evidence" value="ECO:0007669"/>
    <property type="project" value="TreeGrafter"/>
</dbReference>
<dbReference type="GO" id="GO:0031297">
    <property type="term" value="P:replication fork processing"/>
    <property type="evidence" value="ECO:0007669"/>
    <property type="project" value="TreeGrafter"/>
</dbReference>
<reference evidence="7" key="1">
    <citation type="submission" date="2018-04" db="EMBL/GenBank/DDBJ databases">
        <authorList>
            <person name="Go L.Y."/>
            <person name="Mitchell J.A."/>
        </authorList>
    </citation>
    <scope>NUCLEOTIDE SEQUENCE</scope>
    <source>
        <tissue evidence="7">Whole organism</tissue>
    </source>
</reference>
<accession>A0A336KBD6</accession>
<reference evidence="8" key="2">
    <citation type="submission" date="2018-07" db="EMBL/GenBank/DDBJ databases">
        <authorList>
            <person name="Quirk P.G."/>
            <person name="Krulwich T.A."/>
        </authorList>
    </citation>
    <scope>NUCLEOTIDE SEQUENCE</scope>
</reference>
<dbReference type="PANTHER" id="PTHR46569:SF1">
    <property type="entry name" value="E3 UBIQUITIN-PROTEIN LIGASE RFWD3-RELATED"/>
    <property type="match status" value="1"/>
</dbReference>
<dbReference type="SMART" id="SM00184">
    <property type="entry name" value="RING"/>
    <property type="match status" value="1"/>
</dbReference>
<dbReference type="PANTHER" id="PTHR46569">
    <property type="entry name" value="E3 UBIQUITIN-PROTEIN LIGASE TRAIP"/>
    <property type="match status" value="1"/>
</dbReference>
<dbReference type="SMART" id="SM00148">
    <property type="entry name" value="PLCXc"/>
    <property type="match status" value="1"/>
</dbReference>
<evidence type="ECO:0000313" key="7">
    <source>
        <dbReference type="EMBL" id="SSX02196.1"/>
    </source>
</evidence>
<dbReference type="Gene3D" id="3.20.20.190">
    <property type="entry name" value="Phosphatidylinositol (PI) phosphodiesterase"/>
    <property type="match status" value="1"/>
</dbReference>
<proteinExistence type="predicted"/>
<evidence type="ECO:0000259" key="6">
    <source>
        <dbReference type="PROSITE" id="PS50089"/>
    </source>
</evidence>
<keyword evidence="1 3" id="KW-0479">Metal-binding</keyword>
<feature type="coiled-coil region" evidence="4">
    <location>
        <begin position="214"/>
        <end position="248"/>
    </location>
</feature>
<dbReference type="GO" id="GO:0061630">
    <property type="term" value="F:ubiquitin protein ligase activity"/>
    <property type="evidence" value="ECO:0007669"/>
    <property type="project" value="TreeGrafter"/>
</dbReference>
<feature type="compositionally biased region" description="Polar residues" evidence="5">
    <location>
        <begin position="257"/>
        <end position="278"/>
    </location>
</feature>
<dbReference type="GO" id="GO:0008270">
    <property type="term" value="F:zinc ion binding"/>
    <property type="evidence" value="ECO:0007669"/>
    <property type="project" value="UniProtKB-KW"/>
</dbReference>
<dbReference type="VEuPathDB" id="VectorBase:CSON007042"/>
<dbReference type="EMBL" id="UFQS01000264">
    <property type="protein sequence ID" value="SSX02196.1"/>
    <property type="molecule type" value="Genomic_DNA"/>
</dbReference>
<dbReference type="PROSITE" id="PS50089">
    <property type="entry name" value="ZF_RING_2"/>
    <property type="match status" value="1"/>
</dbReference>